<organism evidence="5 6">
    <name type="scientific">Chitinophaga hostae</name>
    <dbReference type="NCBI Taxonomy" id="2831022"/>
    <lineage>
        <taxon>Bacteria</taxon>
        <taxon>Pseudomonadati</taxon>
        <taxon>Bacteroidota</taxon>
        <taxon>Chitinophagia</taxon>
        <taxon>Chitinophagales</taxon>
        <taxon>Chitinophagaceae</taxon>
        <taxon>Chitinophaga</taxon>
    </lineage>
</organism>
<evidence type="ECO:0000313" key="6">
    <source>
        <dbReference type="Proteomes" id="UP000676386"/>
    </source>
</evidence>
<dbReference type="PANTHER" id="PTHR43320">
    <property type="entry name" value="SUGAR KINASE"/>
    <property type="match status" value="1"/>
</dbReference>
<name>A0ABS5J178_9BACT</name>
<keyword evidence="2" id="KW-0808">Transferase</keyword>
<dbReference type="EMBL" id="JAGTXB010000007">
    <property type="protein sequence ID" value="MBS0028983.1"/>
    <property type="molecule type" value="Genomic_DNA"/>
</dbReference>
<dbReference type="PANTHER" id="PTHR43320:SF2">
    <property type="entry name" value="2-DEHYDRO-3-DEOXYGLUCONOKINASE_2-DEHYDRO-3-DEOXYGALACTONOKINASE"/>
    <property type="match status" value="1"/>
</dbReference>
<evidence type="ECO:0000256" key="1">
    <source>
        <dbReference type="ARBA" id="ARBA00010688"/>
    </source>
</evidence>
<feature type="domain" description="Carbohydrate kinase PfkB" evidence="4">
    <location>
        <begin position="12"/>
        <end position="182"/>
    </location>
</feature>
<dbReference type="SUPFAM" id="SSF53613">
    <property type="entry name" value="Ribokinase-like"/>
    <property type="match status" value="1"/>
</dbReference>
<dbReference type="Proteomes" id="UP000676386">
    <property type="component" value="Unassembled WGS sequence"/>
</dbReference>
<comment type="similarity">
    <text evidence="1">Belongs to the carbohydrate kinase PfkB family.</text>
</comment>
<dbReference type="Pfam" id="PF00294">
    <property type="entry name" value="PfkB"/>
    <property type="match status" value="2"/>
</dbReference>
<dbReference type="CDD" id="cd01166">
    <property type="entry name" value="KdgK"/>
    <property type="match status" value="1"/>
</dbReference>
<comment type="caution">
    <text evidence="5">The sequence shown here is derived from an EMBL/GenBank/DDBJ whole genome shotgun (WGS) entry which is preliminary data.</text>
</comment>
<dbReference type="InterPro" id="IPR029056">
    <property type="entry name" value="Ribokinase-like"/>
</dbReference>
<gene>
    <name evidence="5" type="ORF">KE626_16805</name>
</gene>
<dbReference type="InterPro" id="IPR011611">
    <property type="entry name" value="PfkB_dom"/>
</dbReference>
<evidence type="ECO:0000313" key="5">
    <source>
        <dbReference type="EMBL" id="MBS0028983.1"/>
    </source>
</evidence>
<keyword evidence="6" id="KW-1185">Reference proteome</keyword>
<protein>
    <submittedName>
        <fullName evidence="5">Sugar kinase</fullName>
    </submittedName>
</protein>
<accession>A0ABS5J178</accession>
<evidence type="ECO:0000259" key="4">
    <source>
        <dbReference type="Pfam" id="PF00294"/>
    </source>
</evidence>
<dbReference type="GO" id="GO:0016301">
    <property type="term" value="F:kinase activity"/>
    <property type="evidence" value="ECO:0007669"/>
    <property type="project" value="UniProtKB-KW"/>
</dbReference>
<sequence>MQTPGGNKDLRITAFGEFLLRLHSNAGKRFQQTDGYTAYYAGAEANVCVLLARLGMQADYITRVPDNDLAAAGIQQLRSHGVNTDRILYGGDKLGLYFTEAGNSIRPTRVIYDRAGTAYAELQPGQLNWKEIFEGSHCFHWSGVAAAVSAGAADVCREALEAAMEAGIKISSDFNYRSKLWKYGKHPSEIMPGLLQYSEVTVADLDAVKIYFDINTDPALTLEQRFEQCYAALQPHMPRLKTLGMSFRQVKDQQLWYTGALAQEGRFYYASGFALTDITDQIGTGDAFTAGMLYGLMNGYRPQQVIDFATACGVIKQSIPGDWAIVSRGEVEELMNNGMSGRIAR</sequence>
<evidence type="ECO:0000256" key="3">
    <source>
        <dbReference type="ARBA" id="ARBA00022777"/>
    </source>
</evidence>
<proteinExistence type="inferred from homology"/>
<dbReference type="Gene3D" id="3.40.1190.20">
    <property type="match status" value="1"/>
</dbReference>
<reference evidence="5 6" key="1">
    <citation type="submission" date="2021-04" db="EMBL/GenBank/DDBJ databases">
        <title>Chitinophaga sp. nov., isolated from the rhizosphere soil.</title>
        <authorList>
            <person name="He S."/>
        </authorList>
    </citation>
    <scope>NUCLEOTIDE SEQUENCE [LARGE SCALE GENOMIC DNA]</scope>
    <source>
        <strain evidence="5 6">2R12</strain>
    </source>
</reference>
<dbReference type="InterPro" id="IPR052700">
    <property type="entry name" value="Carb_kinase_PfkB-like"/>
</dbReference>
<feature type="domain" description="Carbohydrate kinase PfkB" evidence="4">
    <location>
        <begin position="264"/>
        <end position="315"/>
    </location>
</feature>
<keyword evidence="3 5" id="KW-0418">Kinase</keyword>
<evidence type="ECO:0000256" key="2">
    <source>
        <dbReference type="ARBA" id="ARBA00022679"/>
    </source>
</evidence>